<dbReference type="RefSeq" id="WP_176806983.1">
    <property type="nucleotide sequence ID" value="NZ_FNCL01000029.1"/>
</dbReference>
<dbReference type="AlphaFoldDB" id="A0A1I6V129"/>
<organism evidence="1 2">
    <name type="scientific">Alloyangia pacifica</name>
    <dbReference type="NCBI Taxonomy" id="311180"/>
    <lineage>
        <taxon>Bacteria</taxon>
        <taxon>Pseudomonadati</taxon>
        <taxon>Pseudomonadota</taxon>
        <taxon>Alphaproteobacteria</taxon>
        <taxon>Rhodobacterales</taxon>
        <taxon>Roseobacteraceae</taxon>
        <taxon>Alloyangia</taxon>
    </lineage>
</organism>
<gene>
    <name evidence="1" type="ORF">SAMN04488050_109206</name>
</gene>
<evidence type="ECO:0000313" key="1">
    <source>
        <dbReference type="EMBL" id="SFT07410.1"/>
    </source>
</evidence>
<evidence type="ECO:0000313" key="2">
    <source>
        <dbReference type="Proteomes" id="UP000199392"/>
    </source>
</evidence>
<name>A0A1I6V129_9RHOB</name>
<dbReference type="EMBL" id="FOZW01000009">
    <property type="protein sequence ID" value="SFT07410.1"/>
    <property type="molecule type" value="Genomic_DNA"/>
</dbReference>
<accession>A0A1I6V129</accession>
<protein>
    <submittedName>
        <fullName evidence="1">Uncharacterized protein</fullName>
    </submittedName>
</protein>
<proteinExistence type="predicted"/>
<keyword evidence="2" id="KW-1185">Reference proteome</keyword>
<sequence length="53" mass="5938">MHISVSRTDKGYSVKLLSAQRAIQGEVCFRLKADAVEFAELWRDWVGAQSIVA</sequence>
<dbReference type="Proteomes" id="UP000199392">
    <property type="component" value="Unassembled WGS sequence"/>
</dbReference>
<reference evidence="2" key="1">
    <citation type="submission" date="2016-10" db="EMBL/GenBank/DDBJ databases">
        <authorList>
            <person name="Varghese N."/>
            <person name="Submissions S."/>
        </authorList>
    </citation>
    <scope>NUCLEOTIDE SEQUENCE [LARGE SCALE GENOMIC DNA]</scope>
    <source>
        <strain evidence="2">DSM 26894</strain>
    </source>
</reference>